<sequence length="269" mass="29107">MFVNLYEVAGPLEGERRKRRVFLGFVGTARGFGSAAMLAAMAAVALAWWRPSAPASPVVIALGQVAFGCAVVWVLVLFAARWWLRVTVMDRRERRGWGSRRWGSVRRRRTRPRGPSPSHWPGGEDWWPAVTVLVLLFSFLGVSALALALASVDDPGAAERLRWWVTLPLLGLGGGVGGIVAWACVTGREQSHVACWSPWGALWRVTVYTLPALLAAPFLIGDRHPWTAAFSDGNEQMPGFLAGLAGLWLIIAPMVHHERSAPGGGGGGD</sequence>
<feature type="transmembrane region" description="Helical" evidence="1">
    <location>
        <begin position="126"/>
        <end position="151"/>
    </location>
</feature>
<keyword evidence="1" id="KW-0812">Transmembrane</keyword>
<name>A0ABZ0M5W4_9ACTN</name>
<keyword evidence="1" id="KW-1133">Transmembrane helix</keyword>
<dbReference type="EMBL" id="CP137573">
    <property type="protein sequence ID" value="WOX26473.1"/>
    <property type="molecule type" value="Genomic_DNA"/>
</dbReference>
<feature type="transmembrane region" description="Helical" evidence="1">
    <location>
        <begin position="61"/>
        <end position="84"/>
    </location>
</feature>
<keyword evidence="3" id="KW-1185">Reference proteome</keyword>
<feature type="transmembrane region" description="Helical" evidence="1">
    <location>
        <begin position="240"/>
        <end position="256"/>
    </location>
</feature>
<protein>
    <recommendedName>
        <fullName evidence="4">Integral membrane protein</fullName>
    </recommendedName>
</protein>
<gene>
    <name evidence="2" type="ORF">R2D22_35900</name>
</gene>
<evidence type="ECO:0000256" key="1">
    <source>
        <dbReference type="SAM" id="Phobius"/>
    </source>
</evidence>
<evidence type="ECO:0000313" key="3">
    <source>
        <dbReference type="Proteomes" id="UP001301731"/>
    </source>
</evidence>
<organism evidence="2 3">
    <name type="scientific">Streptomyces solicathayae</name>
    <dbReference type="NCBI Taxonomy" id="3081768"/>
    <lineage>
        <taxon>Bacteria</taxon>
        <taxon>Bacillati</taxon>
        <taxon>Actinomycetota</taxon>
        <taxon>Actinomycetes</taxon>
        <taxon>Kitasatosporales</taxon>
        <taxon>Streptomycetaceae</taxon>
        <taxon>Streptomyces</taxon>
    </lineage>
</organism>
<keyword evidence="1" id="KW-0472">Membrane</keyword>
<feature type="transmembrane region" description="Helical" evidence="1">
    <location>
        <begin position="21"/>
        <end position="49"/>
    </location>
</feature>
<proteinExistence type="predicted"/>
<evidence type="ECO:0008006" key="4">
    <source>
        <dbReference type="Google" id="ProtNLM"/>
    </source>
</evidence>
<feature type="transmembrane region" description="Helical" evidence="1">
    <location>
        <begin position="201"/>
        <end position="220"/>
    </location>
</feature>
<dbReference type="RefSeq" id="WP_318109494.1">
    <property type="nucleotide sequence ID" value="NZ_CP137573.1"/>
</dbReference>
<reference evidence="2 3" key="1">
    <citation type="submission" date="2023-10" db="EMBL/GenBank/DDBJ databases">
        <title>The genome sequence of Streptomyces sp. HUAS YS2.</title>
        <authorList>
            <person name="Mo P."/>
        </authorList>
    </citation>
    <scope>NUCLEOTIDE SEQUENCE [LARGE SCALE GENOMIC DNA]</scope>
    <source>
        <strain evidence="2 3">HUAS YS2</strain>
    </source>
</reference>
<accession>A0ABZ0M5W4</accession>
<evidence type="ECO:0000313" key="2">
    <source>
        <dbReference type="EMBL" id="WOX26473.1"/>
    </source>
</evidence>
<feature type="transmembrane region" description="Helical" evidence="1">
    <location>
        <begin position="163"/>
        <end position="185"/>
    </location>
</feature>
<dbReference type="Proteomes" id="UP001301731">
    <property type="component" value="Chromosome"/>
</dbReference>